<evidence type="ECO:0000313" key="3">
    <source>
        <dbReference type="Proteomes" id="UP000799092"/>
    </source>
</evidence>
<dbReference type="RefSeq" id="WP_153736118.1">
    <property type="nucleotide sequence ID" value="NZ_WJNG01000005.1"/>
</dbReference>
<feature type="compositionally biased region" description="Acidic residues" evidence="1">
    <location>
        <begin position="126"/>
        <end position="143"/>
    </location>
</feature>
<evidence type="ECO:0000256" key="1">
    <source>
        <dbReference type="SAM" id="MobiDB-lite"/>
    </source>
</evidence>
<name>A0A6A8DMK1_9BACI</name>
<feature type="region of interest" description="Disordered" evidence="1">
    <location>
        <begin position="126"/>
        <end position="190"/>
    </location>
</feature>
<comment type="caution">
    <text evidence="2">The sequence shown here is derived from an EMBL/GenBank/DDBJ whole genome shotgun (WGS) entry which is preliminary data.</text>
</comment>
<evidence type="ECO:0000313" key="2">
    <source>
        <dbReference type="EMBL" id="MRH42472.1"/>
    </source>
</evidence>
<proteinExistence type="predicted"/>
<keyword evidence="3" id="KW-1185">Reference proteome</keyword>
<sequence length="190" mass="20533">MFSPKQTPPSFSQYPAQGMRQFPFGSSFNQSPPMGPVNSGKGGMGGIQGLLQRFMPKGASPSVGGVTGSLTGATSTGTGITGMLGNVQQVLKMAQTAGPVVQQYGPMVKNLPAMLKMIKAFNSSEDVDELEESTDYAIDDEHSEQETKNKIEIQKENINRIETDTQKKEISKKKREEDKLPGTSSPKLYI</sequence>
<accession>A0A6A8DMK1</accession>
<protein>
    <recommendedName>
        <fullName evidence="4">YqfQ-like protein</fullName>
    </recommendedName>
</protein>
<dbReference type="AlphaFoldDB" id="A0A6A8DMK1"/>
<gene>
    <name evidence="2" type="ORF">GH741_07215</name>
</gene>
<dbReference type="InterPro" id="IPR025571">
    <property type="entry name" value="YqfQ"/>
</dbReference>
<dbReference type="OrthoDB" id="2860117at2"/>
<feature type="compositionally biased region" description="Basic and acidic residues" evidence="1">
    <location>
        <begin position="144"/>
        <end position="180"/>
    </location>
</feature>
<dbReference type="Proteomes" id="UP000799092">
    <property type="component" value="Unassembled WGS sequence"/>
</dbReference>
<organism evidence="2 3">
    <name type="scientific">Aquibacillus halophilus</name>
    <dbReference type="NCBI Taxonomy" id="930132"/>
    <lineage>
        <taxon>Bacteria</taxon>
        <taxon>Bacillati</taxon>
        <taxon>Bacillota</taxon>
        <taxon>Bacilli</taxon>
        <taxon>Bacillales</taxon>
        <taxon>Bacillaceae</taxon>
        <taxon>Aquibacillus</taxon>
    </lineage>
</organism>
<dbReference type="Pfam" id="PF14181">
    <property type="entry name" value="YqfQ"/>
    <property type="match status" value="1"/>
</dbReference>
<reference evidence="2" key="1">
    <citation type="submission" date="2019-11" db="EMBL/GenBank/DDBJ databases">
        <authorList>
            <person name="Li J."/>
        </authorList>
    </citation>
    <scope>NUCLEOTIDE SEQUENCE</scope>
    <source>
        <strain evidence="2">B6B</strain>
    </source>
</reference>
<dbReference type="EMBL" id="WJNG01000005">
    <property type="protein sequence ID" value="MRH42472.1"/>
    <property type="molecule type" value="Genomic_DNA"/>
</dbReference>
<evidence type="ECO:0008006" key="4">
    <source>
        <dbReference type="Google" id="ProtNLM"/>
    </source>
</evidence>